<dbReference type="GeneID" id="95353991"/>
<dbReference type="SUPFAM" id="SSF81301">
    <property type="entry name" value="Nucleotidyltransferase"/>
    <property type="match status" value="1"/>
</dbReference>
<comment type="caution">
    <text evidence="3">The sequence shown here is derived from an EMBL/GenBank/DDBJ whole genome shotgun (WGS) entry which is preliminary data.</text>
</comment>
<feature type="region of interest" description="Disordered" evidence="1">
    <location>
        <begin position="1"/>
        <end position="33"/>
    </location>
</feature>
<dbReference type="Proteomes" id="UP000617734">
    <property type="component" value="Unassembled WGS sequence"/>
</dbReference>
<dbReference type="EMBL" id="BNBO01000018">
    <property type="protein sequence ID" value="GHH72658.1"/>
    <property type="molecule type" value="Genomic_DNA"/>
</dbReference>
<protein>
    <submittedName>
        <fullName evidence="3">Nucleotidyltransferase</fullName>
    </submittedName>
</protein>
<sequence length="278" mass="29306">MDPQPTAPQPATPQPTGQAPLDRAPVDQAPLDRAPVEQARRLVRERFPDALAAVLAGSTARGRATPGSDLDIAVLVPDGAGTFRETLRFEGRPVELFVHTRAGLAELFAADVATRRAVLQDMYLDGLVLTDPAGEAARARALAGADLRQGPPPLPPEAVETQRYGLTDALDDLADAGDPFERLAVGAVVLAGAADLLLDHHRAWTGGGKWLPRRLLAADPGRGRALLEGHRRLCVSGEHAALAAAASEVLGLVGGPLREGYRRTWRGVIESVAVQAGR</sequence>
<reference evidence="3" key="2">
    <citation type="submission" date="2020-09" db="EMBL/GenBank/DDBJ databases">
        <authorList>
            <person name="Sun Q."/>
            <person name="Ohkuma M."/>
        </authorList>
    </citation>
    <scope>NUCLEOTIDE SEQUENCE</scope>
    <source>
        <strain evidence="3">JCM 4646</strain>
    </source>
</reference>
<feature type="domain" description="Polymerase nucleotidyl transferase" evidence="2">
    <location>
        <begin position="37"/>
        <end position="81"/>
    </location>
</feature>
<dbReference type="InterPro" id="IPR002934">
    <property type="entry name" value="Polymerase_NTP_transf_dom"/>
</dbReference>
<feature type="compositionally biased region" description="Pro residues" evidence="1">
    <location>
        <begin position="1"/>
        <end position="13"/>
    </location>
</feature>
<proteinExistence type="predicted"/>
<dbReference type="RefSeq" id="WP_190211843.1">
    <property type="nucleotide sequence ID" value="NZ_BNBO01000018.1"/>
</dbReference>
<reference evidence="3" key="1">
    <citation type="journal article" date="2014" name="Int. J. Syst. Evol. Microbiol.">
        <title>Complete genome sequence of Corynebacterium casei LMG S-19264T (=DSM 44701T), isolated from a smear-ripened cheese.</title>
        <authorList>
            <consortium name="US DOE Joint Genome Institute (JGI-PGF)"/>
            <person name="Walter F."/>
            <person name="Albersmeier A."/>
            <person name="Kalinowski J."/>
            <person name="Ruckert C."/>
        </authorList>
    </citation>
    <scope>NUCLEOTIDE SEQUENCE</scope>
    <source>
        <strain evidence="3">JCM 4646</strain>
    </source>
</reference>
<dbReference type="GO" id="GO:0016779">
    <property type="term" value="F:nucleotidyltransferase activity"/>
    <property type="evidence" value="ECO:0007669"/>
    <property type="project" value="InterPro"/>
</dbReference>
<dbReference type="CDD" id="cd05403">
    <property type="entry name" value="NT_KNTase_like"/>
    <property type="match status" value="1"/>
</dbReference>
<dbReference type="InterPro" id="IPR043519">
    <property type="entry name" value="NT_sf"/>
</dbReference>
<dbReference type="Pfam" id="PF01909">
    <property type="entry name" value="NTP_transf_2"/>
    <property type="match status" value="1"/>
</dbReference>
<organism evidence="3 4">
    <name type="scientific">Kitasatospora indigofera</name>
    <dbReference type="NCBI Taxonomy" id="67307"/>
    <lineage>
        <taxon>Bacteria</taxon>
        <taxon>Bacillati</taxon>
        <taxon>Actinomycetota</taxon>
        <taxon>Actinomycetes</taxon>
        <taxon>Kitasatosporales</taxon>
        <taxon>Streptomycetaceae</taxon>
        <taxon>Kitasatospora</taxon>
    </lineage>
</organism>
<evidence type="ECO:0000259" key="2">
    <source>
        <dbReference type="Pfam" id="PF01909"/>
    </source>
</evidence>
<evidence type="ECO:0000313" key="4">
    <source>
        <dbReference type="Proteomes" id="UP000617734"/>
    </source>
</evidence>
<accession>A0A919KU67</accession>
<evidence type="ECO:0000256" key="1">
    <source>
        <dbReference type="SAM" id="MobiDB-lite"/>
    </source>
</evidence>
<name>A0A919KU67_9ACTN</name>
<keyword evidence="4" id="KW-1185">Reference proteome</keyword>
<dbReference type="AlphaFoldDB" id="A0A919KU67"/>
<dbReference type="Gene3D" id="3.30.460.10">
    <property type="entry name" value="Beta Polymerase, domain 2"/>
    <property type="match status" value="1"/>
</dbReference>
<gene>
    <name evidence="3" type="ORF">GCM10018781_35750</name>
</gene>
<evidence type="ECO:0000313" key="3">
    <source>
        <dbReference type="EMBL" id="GHH72658.1"/>
    </source>
</evidence>